<dbReference type="GO" id="GO:0007165">
    <property type="term" value="P:signal transduction"/>
    <property type="evidence" value="ECO:0007669"/>
    <property type="project" value="UniProtKB-KW"/>
</dbReference>
<evidence type="ECO:0000313" key="9">
    <source>
        <dbReference type="EMBL" id="BAP91659.1"/>
    </source>
</evidence>
<proteinExistence type="inferred from homology"/>
<dbReference type="InterPro" id="IPR004089">
    <property type="entry name" value="MCPsignal_dom"/>
</dbReference>
<protein>
    <submittedName>
        <fullName evidence="9">Methyl-accepting chemotaxis sensory transducer</fullName>
    </submittedName>
</protein>
<comment type="similarity">
    <text evidence="2">Belongs to the methyl-accepting chemotaxis (MCP) protein family.</text>
</comment>
<dbReference type="CDD" id="cd06225">
    <property type="entry name" value="HAMP"/>
    <property type="match status" value="1"/>
</dbReference>
<dbReference type="PROSITE" id="PS50111">
    <property type="entry name" value="CHEMOTAXIS_TRANSDUC_2"/>
    <property type="match status" value="1"/>
</dbReference>
<dbReference type="Pfam" id="PF00672">
    <property type="entry name" value="HAMP"/>
    <property type="match status" value="1"/>
</dbReference>
<organism evidence="9">
    <name type="scientific">Phormidium sp. KS</name>
    <dbReference type="NCBI Taxonomy" id="654446"/>
    <lineage>
        <taxon>Bacteria</taxon>
        <taxon>Bacillati</taxon>
        <taxon>Cyanobacteriota</taxon>
        <taxon>Cyanophyceae</taxon>
        <taxon>Oscillatoriophycideae</taxon>
        <taxon>Oscillatoriales</taxon>
        <taxon>Oscillatoriaceae</taxon>
        <taxon>Phormidium</taxon>
    </lineage>
</organism>
<dbReference type="CDD" id="cd11386">
    <property type="entry name" value="MCP_signal"/>
    <property type="match status" value="1"/>
</dbReference>
<dbReference type="PANTHER" id="PTHR32089:SF114">
    <property type="entry name" value="METHYL-ACCEPTING CHEMOTAXIS PROTEIN MCPB"/>
    <property type="match status" value="1"/>
</dbReference>
<reference evidence="9" key="1">
    <citation type="journal article" date="2014" name="Life">
        <title>Cellular Dynamics Drives the Emergence of Supracellular Structure in the Cyanobacterium, Phormidium sp. KS.</title>
        <authorList>
            <person name="Sato N."/>
            <person name="Katsumata Y."/>
            <person name="Sato K."/>
            <person name="Tajima N."/>
        </authorList>
    </citation>
    <scope>NUCLEOTIDE SEQUENCE</scope>
    <source>
        <strain evidence="9">KS</strain>
    </source>
</reference>
<feature type="domain" description="HAMP" evidence="8">
    <location>
        <begin position="670"/>
        <end position="721"/>
    </location>
</feature>
<dbReference type="Gene3D" id="1.25.40.10">
    <property type="entry name" value="Tetratricopeptide repeat domain"/>
    <property type="match status" value="1"/>
</dbReference>
<feature type="region of interest" description="Disordered" evidence="5">
    <location>
        <begin position="257"/>
        <end position="350"/>
    </location>
</feature>
<dbReference type="SMART" id="SM00283">
    <property type="entry name" value="MA"/>
    <property type="match status" value="1"/>
</dbReference>
<evidence type="ECO:0000256" key="2">
    <source>
        <dbReference type="ARBA" id="ARBA00029447"/>
    </source>
</evidence>
<feature type="coiled-coil region" evidence="4">
    <location>
        <begin position="655"/>
        <end position="682"/>
    </location>
</feature>
<dbReference type="InterPro" id="IPR011990">
    <property type="entry name" value="TPR-like_helical_dom_sf"/>
</dbReference>
<feature type="domain" description="HAMP" evidence="8">
    <location>
        <begin position="604"/>
        <end position="656"/>
    </location>
</feature>
<dbReference type="SUPFAM" id="SSF158472">
    <property type="entry name" value="HAMP domain-like"/>
    <property type="match status" value="1"/>
</dbReference>
<keyword evidence="6" id="KW-1133">Transmembrane helix</keyword>
<evidence type="ECO:0000259" key="7">
    <source>
        <dbReference type="PROSITE" id="PS50111"/>
    </source>
</evidence>
<keyword evidence="6" id="KW-0472">Membrane</keyword>
<evidence type="ECO:0000259" key="8">
    <source>
        <dbReference type="PROSITE" id="PS50885"/>
    </source>
</evidence>
<dbReference type="SUPFAM" id="SSF48452">
    <property type="entry name" value="TPR-like"/>
    <property type="match status" value="1"/>
</dbReference>
<keyword evidence="6" id="KW-0812">Transmembrane</keyword>
<evidence type="ECO:0000256" key="3">
    <source>
        <dbReference type="PROSITE-ProRule" id="PRU00284"/>
    </source>
</evidence>
<dbReference type="GO" id="GO:0016020">
    <property type="term" value="C:membrane"/>
    <property type="evidence" value="ECO:0007669"/>
    <property type="project" value="InterPro"/>
</dbReference>
<feature type="region of interest" description="Disordered" evidence="5">
    <location>
        <begin position="363"/>
        <end position="428"/>
    </location>
</feature>
<dbReference type="PANTHER" id="PTHR32089">
    <property type="entry name" value="METHYL-ACCEPTING CHEMOTAXIS PROTEIN MCPB"/>
    <property type="match status" value="1"/>
</dbReference>
<dbReference type="InterPro" id="IPR003660">
    <property type="entry name" value="HAMP_dom"/>
</dbReference>
<sequence length="1003" mass="109637">MASSTDYKQKYQQAQTAYMQGSYEEAATIVDRLVEDIPDDPGIRLLRGHIYCGLQQYDRAREQYQLVLSLTDNAEYVDYANNGLEYVNQCETTPDSDTEPESIEEEYDPNETYAIDAPDFAEEARNSWQAEFASSNGTSGMDFNNLDLDSEENYQQQFDESYNGQYDPLIDGQYDPQYDQQYEGQYDQQYEGQYDDGQYDNPFGTSDAGYDSNGLSNEAATFVDPFTIAQSESAAAGSEDYYDLGDSSSETPEWLMEENQNWQNEPPPMGEEVSPFGASPTADYGLASYDQETDDLYPPFSDREATFTPNPEQTYLRDNPPPPPQTPPRSGAMRPISPDEPTGGSPYFQGRVTDDETILLGGEEAFPKPNQSGQARNRFPGEQNGYNPQANFDMGAFDNGRNSPGNYNDEPDYGYGQFNSDAPTGKGTIGFLEEFDEFDDDLGNIPNFENIEDSGNLLSTGNTSGFGLATAGSSLSSGSMGSEFGDTSDRSAFGDDDIFPTTEPPIFIPQPDSRNLEANVTVEQGWLAFFENAPLARKRWIGAGVVGIVSALSVALVSFGSQQIFKPKTNDALFQSQITGLAMAGIAGAIGFGTTLGVAVLAEKQIRRSTSNLQAQFDSVSQGNLNAQATVFSEDELGQLAASFNQMTRIMLTTTSEAQRRAEEQEQAKEDLQRQVIRLLDDVEGAARGDLTVQAEVTADVLGAVADAFNLTIQNLRDIVQQVKHAARQVNKGSSDNEKFARELSADALRQAEELAVTLNQVQGVTELIRRVADNAKQAEDVARQASSMALKGGEAVERTVASILGIRESVAETTRKVKRLAESSQEIAKIVALIATIASRTNLLALNASIEAARAGEAGRGFAIVADEVRQLADRSAKALKEIEQIVLQIQSETGLVMMAMEEATQQVIEVTKRADQSKRSLDDIIQVSNRIDALVRSISADTVQQAQAAYNVAQVVQSVELTAQETSQEAQRVSGSLQHLVGVARDLLTSVERFRVETTER</sequence>
<feature type="domain" description="Methyl-accepting transducer" evidence="7">
    <location>
        <begin position="726"/>
        <end position="962"/>
    </location>
</feature>
<evidence type="ECO:0000256" key="6">
    <source>
        <dbReference type="SAM" id="Phobius"/>
    </source>
</evidence>
<dbReference type="EMBL" id="AB992257">
    <property type="protein sequence ID" value="BAP91659.1"/>
    <property type="molecule type" value="Genomic_DNA"/>
</dbReference>
<dbReference type="Pfam" id="PF00015">
    <property type="entry name" value="MCPsignal"/>
    <property type="match status" value="1"/>
</dbReference>
<dbReference type="SMART" id="SM00304">
    <property type="entry name" value="HAMP"/>
    <property type="match status" value="2"/>
</dbReference>
<gene>
    <name evidence="9" type="primary">hmpD</name>
</gene>
<evidence type="ECO:0000256" key="4">
    <source>
        <dbReference type="SAM" id="Coils"/>
    </source>
</evidence>
<evidence type="ECO:0000256" key="5">
    <source>
        <dbReference type="SAM" id="MobiDB-lite"/>
    </source>
</evidence>
<dbReference type="Gene3D" id="1.10.287.950">
    <property type="entry name" value="Methyl-accepting chemotaxis protein"/>
    <property type="match status" value="1"/>
</dbReference>
<accession>A0A451F9P5</accession>
<keyword evidence="4" id="KW-0175">Coiled coil</keyword>
<dbReference type="AlphaFoldDB" id="A0A451F9P5"/>
<dbReference type="SUPFAM" id="SSF58104">
    <property type="entry name" value="Methyl-accepting chemotaxis protein (MCP) signaling domain"/>
    <property type="match status" value="1"/>
</dbReference>
<evidence type="ECO:0000256" key="1">
    <source>
        <dbReference type="ARBA" id="ARBA00023224"/>
    </source>
</evidence>
<feature type="transmembrane region" description="Helical" evidence="6">
    <location>
        <begin position="580"/>
        <end position="602"/>
    </location>
</feature>
<keyword evidence="1 3" id="KW-0807">Transducer</keyword>
<name>A0A451F9P5_9CYAN</name>
<dbReference type="Gene3D" id="6.10.340.10">
    <property type="match status" value="1"/>
</dbReference>
<dbReference type="PROSITE" id="PS50885">
    <property type="entry name" value="HAMP"/>
    <property type="match status" value="2"/>
</dbReference>
<feature type="transmembrane region" description="Helical" evidence="6">
    <location>
        <begin position="540"/>
        <end position="559"/>
    </location>
</feature>